<accession>A0A5N5G7L7</accession>
<protein>
    <submittedName>
        <fullName evidence="1">Uncharacterized protein</fullName>
    </submittedName>
</protein>
<comment type="caution">
    <text evidence="1">The sequence shown here is derived from an EMBL/GenBank/DDBJ whole genome shotgun (WGS) entry which is preliminary data.</text>
</comment>
<keyword evidence="2" id="KW-1185">Reference proteome</keyword>
<dbReference type="AlphaFoldDB" id="A0A5N5G7L7"/>
<reference evidence="1 2" key="1">
    <citation type="submission" date="2019-09" db="EMBL/GenBank/DDBJ databases">
        <authorList>
            <person name="Ou C."/>
        </authorList>
    </citation>
    <scope>NUCLEOTIDE SEQUENCE [LARGE SCALE GENOMIC DNA]</scope>
    <source>
        <strain evidence="1">S2</strain>
        <tissue evidence="1">Leaf</tissue>
    </source>
</reference>
<dbReference type="EMBL" id="SMOL01000487">
    <property type="protein sequence ID" value="KAB2611258.1"/>
    <property type="molecule type" value="Genomic_DNA"/>
</dbReference>
<reference evidence="2" key="2">
    <citation type="submission" date="2019-10" db="EMBL/GenBank/DDBJ databases">
        <title>A de novo genome assembly of a pear dwarfing rootstock.</title>
        <authorList>
            <person name="Wang F."/>
            <person name="Wang J."/>
            <person name="Li S."/>
            <person name="Zhang Y."/>
            <person name="Fang M."/>
            <person name="Ma L."/>
            <person name="Zhao Y."/>
            <person name="Jiang S."/>
        </authorList>
    </citation>
    <scope>NUCLEOTIDE SEQUENCE [LARGE SCALE GENOMIC DNA]</scope>
</reference>
<evidence type="ECO:0000313" key="1">
    <source>
        <dbReference type="EMBL" id="KAB2611258.1"/>
    </source>
</evidence>
<organism evidence="1 2">
    <name type="scientific">Pyrus ussuriensis x Pyrus communis</name>
    <dbReference type="NCBI Taxonomy" id="2448454"/>
    <lineage>
        <taxon>Eukaryota</taxon>
        <taxon>Viridiplantae</taxon>
        <taxon>Streptophyta</taxon>
        <taxon>Embryophyta</taxon>
        <taxon>Tracheophyta</taxon>
        <taxon>Spermatophyta</taxon>
        <taxon>Magnoliopsida</taxon>
        <taxon>eudicotyledons</taxon>
        <taxon>Gunneridae</taxon>
        <taxon>Pentapetalae</taxon>
        <taxon>rosids</taxon>
        <taxon>fabids</taxon>
        <taxon>Rosales</taxon>
        <taxon>Rosaceae</taxon>
        <taxon>Amygdaloideae</taxon>
        <taxon>Maleae</taxon>
        <taxon>Pyrus</taxon>
    </lineage>
</organism>
<proteinExistence type="predicted"/>
<reference evidence="1 2" key="3">
    <citation type="submission" date="2019-11" db="EMBL/GenBank/DDBJ databases">
        <title>A de novo genome assembly of a pear dwarfing rootstock.</title>
        <authorList>
            <person name="Wang F."/>
            <person name="Wang J."/>
            <person name="Li S."/>
            <person name="Zhang Y."/>
            <person name="Fang M."/>
            <person name="Ma L."/>
            <person name="Zhao Y."/>
            <person name="Jiang S."/>
        </authorList>
    </citation>
    <scope>NUCLEOTIDE SEQUENCE [LARGE SCALE GENOMIC DNA]</scope>
    <source>
        <strain evidence="1">S2</strain>
        <tissue evidence="1">Leaf</tissue>
    </source>
</reference>
<sequence length="201" mass="23057">MVICDLAPVTFRLITCYELLNQWYEAKLVFKNSEFTLISFQNQVSYGHHISRIFSDKTRIGTRMFWWLMVTVKEVSLGTEVGMVNSPCSMPKSPKKRSFIGLINKIPKGASGAIAMKEAHDVEVEKLINQPTFEEIKLELGHKAKVEVEQARVRLEAESELALSLELNAWENERTSLQLQVERLHHEVEQNDSACFIAFEK</sequence>
<dbReference type="Proteomes" id="UP000327157">
    <property type="component" value="Chromosome 17"/>
</dbReference>
<name>A0A5N5G7L7_9ROSA</name>
<gene>
    <name evidence="1" type="ORF">D8674_019290</name>
</gene>
<evidence type="ECO:0000313" key="2">
    <source>
        <dbReference type="Proteomes" id="UP000327157"/>
    </source>
</evidence>